<dbReference type="InterPro" id="IPR052155">
    <property type="entry name" value="Biofilm_reg_signaling"/>
</dbReference>
<comment type="caution">
    <text evidence="4">The sequence shown here is derived from an EMBL/GenBank/DDBJ whole genome shotgun (WGS) entry which is preliminary data.</text>
</comment>
<dbReference type="SUPFAM" id="SSF141868">
    <property type="entry name" value="EAL domain-like"/>
    <property type="match status" value="1"/>
</dbReference>
<feature type="transmembrane region" description="Helical" evidence="1">
    <location>
        <begin position="6"/>
        <end position="29"/>
    </location>
</feature>
<accession>A0AAE3MYH8</accession>
<dbReference type="RefSeq" id="WP_306409748.1">
    <property type="nucleotide sequence ID" value="NZ_JANFPI010000001.1"/>
</dbReference>
<sequence length="792" mass="86412">MTLGRRASAIILPVVLLSNILIAVSVYWLERDSIERGETARLSRQMERLQSLFDQDLDFARNLVFMMQTGDAVRAFMREADESFRTTALGVRVQEGIEFFSSNSSRFVSFAILQNDLSVAYYFEKSDDPFASIPSVQIETATRRLSGVATSSDEFVQDEGGPLIIHTALLDRTTFSNAFATQRDEAFIVQAAVRPRDFLRMKDKLEKEYGTALVIAPEITGDGGQFMAVSSVLANLKLGLPLTDAYLAARLQSLKATLAIACLLLSFGSVGLLLFLIRRIVTKPIAVLDSQVTDILSGRRLHLDRMTGRGEIERLTTNIKTLHDQALDTLDKVQTASWTDSLTGISNRSRFTLVGKGMIEDARAARECLSLLFIDLDNFKFVNDTFGHAAGDAVLQRFTLLAREILAASRQEGPAEAPGLARLSGDEFAILLQDTGTADRAAEIAARIVDLFRDGLAVGSETYPVSASIGIASFPADARSLTQLVSSADKAMYHAKASGKNRITRYSSAFADGDRRIQQIRAELQRLDPDEEFSLVYMPIVSRSGVITRCEALLRWTSPVLGEVSPREFIPLAETNALFSKIDRWVLQKATGDLRQLQQVFGDGLLLGINISTAELRSSAIIDHALQAIGQNGVPASSIELELTETFSIGAPEKVKAVVQGLKDAGFRIALDDFGAGFTSLKQILEYPLDTVKLDRDLVGKIHDGRDTLTLNAIIDLCHSRGCVVVAQGVRDKLTQTLLALAGCDLFEGHGVGAAVPLEDLLAGRADAAEASGGAGRLPRRLPMEWSARHRD</sequence>
<keyword evidence="1" id="KW-1133">Transmembrane helix</keyword>
<dbReference type="Gene3D" id="3.30.70.270">
    <property type="match status" value="1"/>
</dbReference>
<protein>
    <submittedName>
        <fullName evidence="4">EAL domain-containing protein</fullName>
    </submittedName>
</protein>
<evidence type="ECO:0000313" key="4">
    <source>
        <dbReference type="EMBL" id="MCX8995985.1"/>
    </source>
</evidence>
<dbReference type="InterPro" id="IPR035919">
    <property type="entry name" value="EAL_sf"/>
</dbReference>
<dbReference type="Pfam" id="PF00563">
    <property type="entry name" value="EAL"/>
    <property type="match status" value="1"/>
</dbReference>
<dbReference type="PANTHER" id="PTHR44757:SF2">
    <property type="entry name" value="BIOFILM ARCHITECTURE MAINTENANCE PROTEIN MBAA"/>
    <property type="match status" value="1"/>
</dbReference>
<keyword evidence="5" id="KW-1185">Reference proteome</keyword>
<dbReference type="SMART" id="SM00052">
    <property type="entry name" value="EAL"/>
    <property type="match status" value="1"/>
</dbReference>
<dbReference type="CDD" id="cd01948">
    <property type="entry name" value="EAL"/>
    <property type="match status" value="1"/>
</dbReference>
<feature type="transmembrane region" description="Helical" evidence="1">
    <location>
        <begin position="256"/>
        <end position="277"/>
    </location>
</feature>
<reference evidence="4" key="1">
    <citation type="submission" date="2022-07" db="EMBL/GenBank/DDBJ databases">
        <title>Ectorhizobium quercum gen.nov., sp. nov.</title>
        <authorList>
            <person name="Ma T."/>
            <person name="Li Y."/>
        </authorList>
    </citation>
    <scope>NUCLEOTIDE SEQUENCE</scope>
    <source>
        <strain evidence="4">BDR2-2</strain>
    </source>
</reference>
<evidence type="ECO:0000313" key="5">
    <source>
        <dbReference type="Proteomes" id="UP001208771"/>
    </source>
</evidence>
<dbReference type="InterPro" id="IPR001633">
    <property type="entry name" value="EAL_dom"/>
</dbReference>
<dbReference type="EMBL" id="JANFPI010000001">
    <property type="protein sequence ID" value="MCX8995985.1"/>
    <property type="molecule type" value="Genomic_DNA"/>
</dbReference>
<evidence type="ECO:0000259" key="3">
    <source>
        <dbReference type="PROSITE" id="PS50887"/>
    </source>
</evidence>
<organism evidence="4 5">
    <name type="scientific">Ectorhizobium quercum</name>
    <dbReference type="NCBI Taxonomy" id="2965071"/>
    <lineage>
        <taxon>Bacteria</taxon>
        <taxon>Pseudomonadati</taxon>
        <taxon>Pseudomonadota</taxon>
        <taxon>Alphaproteobacteria</taxon>
        <taxon>Hyphomicrobiales</taxon>
        <taxon>Rhizobiaceae</taxon>
        <taxon>Ectorhizobium</taxon>
    </lineage>
</organism>
<dbReference type="InterPro" id="IPR029787">
    <property type="entry name" value="Nucleotide_cyclase"/>
</dbReference>
<proteinExistence type="predicted"/>
<feature type="domain" description="EAL" evidence="2">
    <location>
        <begin position="517"/>
        <end position="769"/>
    </location>
</feature>
<dbReference type="PROSITE" id="PS50887">
    <property type="entry name" value="GGDEF"/>
    <property type="match status" value="1"/>
</dbReference>
<keyword evidence="1" id="KW-0472">Membrane</keyword>
<gene>
    <name evidence="4" type="ORF">NOF55_02595</name>
</gene>
<keyword evidence="1" id="KW-0812">Transmembrane</keyword>
<dbReference type="SMART" id="SM00267">
    <property type="entry name" value="GGDEF"/>
    <property type="match status" value="1"/>
</dbReference>
<dbReference type="Gene3D" id="3.20.20.450">
    <property type="entry name" value="EAL domain"/>
    <property type="match status" value="1"/>
</dbReference>
<evidence type="ECO:0000259" key="2">
    <source>
        <dbReference type="PROSITE" id="PS50883"/>
    </source>
</evidence>
<dbReference type="PROSITE" id="PS50883">
    <property type="entry name" value="EAL"/>
    <property type="match status" value="1"/>
</dbReference>
<dbReference type="CDD" id="cd01949">
    <property type="entry name" value="GGDEF"/>
    <property type="match status" value="1"/>
</dbReference>
<dbReference type="SUPFAM" id="SSF55073">
    <property type="entry name" value="Nucleotide cyclase"/>
    <property type="match status" value="1"/>
</dbReference>
<dbReference type="InterPro" id="IPR000160">
    <property type="entry name" value="GGDEF_dom"/>
</dbReference>
<dbReference type="Proteomes" id="UP001208771">
    <property type="component" value="Unassembled WGS sequence"/>
</dbReference>
<dbReference type="InterPro" id="IPR043128">
    <property type="entry name" value="Rev_trsase/Diguanyl_cyclase"/>
</dbReference>
<dbReference type="Pfam" id="PF00990">
    <property type="entry name" value="GGDEF"/>
    <property type="match status" value="1"/>
</dbReference>
<feature type="domain" description="GGDEF" evidence="3">
    <location>
        <begin position="367"/>
        <end position="508"/>
    </location>
</feature>
<dbReference type="PANTHER" id="PTHR44757">
    <property type="entry name" value="DIGUANYLATE CYCLASE DGCP"/>
    <property type="match status" value="1"/>
</dbReference>
<evidence type="ECO:0000256" key="1">
    <source>
        <dbReference type="SAM" id="Phobius"/>
    </source>
</evidence>
<name>A0AAE3MYH8_9HYPH</name>
<dbReference type="NCBIfam" id="TIGR00254">
    <property type="entry name" value="GGDEF"/>
    <property type="match status" value="1"/>
</dbReference>
<dbReference type="AlphaFoldDB" id="A0AAE3MYH8"/>